<evidence type="ECO:0000256" key="10">
    <source>
        <dbReference type="RuleBase" id="RU362081"/>
    </source>
</evidence>
<keyword evidence="8 10" id="KW-1133">Transmembrane helix</keyword>
<dbReference type="Gene3D" id="3.40.1110.10">
    <property type="entry name" value="Calcium-transporting ATPase, cytoplasmic domain N"/>
    <property type="match status" value="1"/>
</dbReference>
<dbReference type="RefSeq" id="WP_259549579.1">
    <property type="nucleotide sequence ID" value="NZ_BAABHW010000004.1"/>
</dbReference>
<keyword evidence="4 10" id="KW-0479">Metal-binding</keyword>
<evidence type="ECO:0000313" key="12">
    <source>
        <dbReference type="EMBL" id="GAA5077683.1"/>
    </source>
</evidence>
<dbReference type="InterPro" id="IPR023299">
    <property type="entry name" value="ATPase_P-typ_cyto_dom_N"/>
</dbReference>
<dbReference type="PROSITE" id="PS50846">
    <property type="entry name" value="HMA_2"/>
    <property type="match status" value="2"/>
</dbReference>
<keyword evidence="5 10" id="KW-0547">Nucleotide-binding</keyword>
<feature type="domain" description="HMA" evidence="11">
    <location>
        <begin position="8"/>
        <end position="73"/>
    </location>
</feature>
<dbReference type="Pfam" id="PF00403">
    <property type="entry name" value="HMA"/>
    <property type="match status" value="2"/>
</dbReference>
<gene>
    <name evidence="12" type="ORF">GCM10023209_28160</name>
</gene>
<keyword evidence="10" id="KW-1003">Cell membrane</keyword>
<dbReference type="InterPro" id="IPR044492">
    <property type="entry name" value="P_typ_ATPase_HD_dom"/>
</dbReference>
<dbReference type="InterPro" id="IPR036163">
    <property type="entry name" value="HMA_dom_sf"/>
</dbReference>
<feature type="transmembrane region" description="Helical" evidence="10">
    <location>
        <begin position="423"/>
        <end position="445"/>
    </location>
</feature>
<dbReference type="NCBIfam" id="TIGR01494">
    <property type="entry name" value="ATPase_P-type"/>
    <property type="match status" value="1"/>
</dbReference>
<evidence type="ECO:0000256" key="6">
    <source>
        <dbReference type="ARBA" id="ARBA00022840"/>
    </source>
</evidence>
<dbReference type="InterPro" id="IPR018303">
    <property type="entry name" value="ATPase_P-typ_P_site"/>
</dbReference>
<dbReference type="NCBIfam" id="TIGR01525">
    <property type="entry name" value="ATPase-IB_hvy"/>
    <property type="match status" value="1"/>
</dbReference>
<dbReference type="Pfam" id="PF00122">
    <property type="entry name" value="E1-E2_ATPase"/>
    <property type="match status" value="1"/>
</dbReference>
<proteinExistence type="inferred from homology"/>
<evidence type="ECO:0000256" key="3">
    <source>
        <dbReference type="ARBA" id="ARBA00022692"/>
    </source>
</evidence>
<keyword evidence="9 10" id="KW-0472">Membrane</keyword>
<dbReference type="SUPFAM" id="SSF81653">
    <property type="entry name" value="Calcium ATPase, transduction domain A"/>
    <property type="match status" value="1"/>
</dbReference>
<organism evidence="12 13">
    <name type="scientific">[Roseibacterium] beibuensis</name>
    <dbReference type="NCBI Taxonomy" id="1193142"/>
    <lineage>
        <taxon>Bacteria</taxon>
        <taxon>Pseudomonadati</taxon>
        <taxon>Pseudomonadota</taxon>
        <taxon>Alphaproteobacteria</taxon>
        <taxon>Rhodobacterales</taxon>
        <taxon>Roseobacteraceae</taxon>
        <taxon>Roseicyclus</taxon>
    </lineage>
</organism>
<dbReference type="PANTHER" id="PTHR43520:SF8">
    <property type="entry name" value="P-TYPE CU(+) TRANSPORTER"/>
    <property type="match status" value="1"/>
</dbReference>
<dbReference type="InterPro" id="IPR001757">
    <property type="entry name" value="P_typ_ATPase"/>
</dbReference>
<dbReference type="PANTHER" id="PTHR43520">
    <property type="entry name" value="ATP7, ISOFORM B"/>
    <property type="match status" value="1"/>
</dbReference>
<dbReference type="InterPro" id="IPR006121">
    <property type="entry name" value="HMA_dom"/>
</dbReference>
<dbReference type="InterPro" id="IPR036412">
    <property type="entry name" value="HAD-like_sf"/>
</dbReference>
<evidence type="ECO:0000313" key="13">
    <source>
        <dbReference type="Proteomes" id="UP001499910"/>
    </source>
</evidence>
<protein>
    <submittedName>
        <fullName evidence="12">Heavy metal translocating P-type ATPase</fullName>
    </submittedName>
</protein>
<comment type="caution">
    <text evidence="12">The sequence shown here is derived from an EMBL/GenBank/DDBJ whole genome shotgun (WGS) entry which is preliminary data.</text>
</comment>
<evidence type="ECO:0000256" key="4">
    <source>
        <dbReference type="ARBA" id="ARBA00022723"/>
    </source>
</evidence>
<dbReference type="NCBIfam" id="TIGR01511">
    <property type="entry name" value="ATPase-IB1_Cu"/>
    <property type="match status" value="1"/>
</dbReference>
<dbReference type="PRINTS" id="PR00943">
    <property type="entry name" value="CUATPASE"/>
</dbReference>
<dbReference type="SUPFAM" id="SSF81665">
    <property type="entry name" value="Calcium ATPase, transmembrane domain M"/>
    <property type="match status" value="1"/>
</dbReference>
<dbReference type="CDD" id="cd00371">
    <property type="entry name" value="HMA"/>
    <property type="match status" value="2"/>
</dbReference>
<accession>A0ABP9LH19</accession>
<dbReference type="InterPro" id="IPR008250">
    <property type="entry name" value="ATPase_P-typ_transduc_dom_A_sf"/>
</dbReference>
<comment type="similarity">
    <text evidence="2 10">Belongs to the cation transport ATPase (P-type) (TC 3.A.3) family. Type IB subfamily.</text>
</comment>
<dbReference type="Proteomes" id="UP001499910">
    <property type="component" value="Unassembled WGS sequence"/>
</dbReference>
<dbReference type="PROSITE" id="PS01229">
    <property type="entry name" value="COF_2"/>
    <property type="match status" value="1"/>
</dbReference>
<evidence type="ECO:0000256" key="9">
    <source>
        <dbReference type="ARBA" id="ARBA00023136"/>
    </source>
</evidence>
<feature type="domain" description="HMA" evidence="11">
    <location>
        <begin position="79"/>
        <end position="144"/>
    </location>
</feature>
<feature type="transmembrane region" description="Helical" evidence="10">
    <location>
        <begin position="787"/>
        <end position="805"/>
    </location>
</feature>
<dbReference type="InterPro" id="IPR023214">
    <property type="entry name" value="HAD_sf"/>
</dbReference>
<evidence type="ECO:0000256" key="7">
    <source>
        <dbReference type="ARBA" id="ARBA00022967"/>
    </source>
</evidence>
<evidence type="ECO:0000256" key="2">
    <source>
        <dbReference type="ARBA" id="ARBA00006024"/>
    </source>
</evidence>
<dbReference type="Gene3D" id="3.40.50.1000">
    <property type="entry name" value="HAD superfamily/HAD-like"/>
    <property type="match status" value="1"/>
</dbReference>
<dbReference type="PROSITE" id="PS00154">
    <property type="entry name" value="ATPASE_E1_E2"/>
    <property type="match status" value="1"/>
</dbReference>
<dbReference type="SFLD" id="SFLDG00002">
    <property type="entry name" value="C1.7:_P-type_atpase_like"/>
    <property type="match status" value="1"/>
</dbReference>
<evidence type="ECO:0000256" key="8">
    <source>
        <dbReference type="ARBA" id="ARBA00022989"/>
    </source>
</evidence>
<dbReference type="NCBIfam" id="TIGR01512">
    <property type="entry name" value="ATPase-IB2_Cd"/>
    <property type="match status" value="1"/>
</dbReference>
<keyword evidence="6 10" id="KW-0067">ATP-binding</keyword>
<feature type="transmembrane region" description="Helical" evidence="10">
    <location>
        <begin position="208"/>
        <end position="228"/>
    </location>
</feature>
<keyword evidence="3 10" id="KW-0812">Transmembrane</keyword>
<dbReference type="Gene3D" id="2.70.150.10">
    <property type="entry name" value="Calcium-transporting ATPase, cytoplasmic transduction domain A"/>
    <property type="match status" value="1"/>
</dbReference>
<feature type="transmembrane region" description="Helical" evidence="10">
    <location>
        <begin position="167"/>
        <end position="188"/>
    </location>
</feature>
<reference evidence="13" key="1">
    <citation type="journal article" date="2019" name="Int. J. Syst. Evol. Microbiol.">
        <title>The Global Catalogue of Microorganisms (GCM) 10K type strain sequencing project: providing services to taxonomists for standard genome sequencing and annotation.</title>
        <authorList>
            <consortium name="The Broad Institute Genomics Platform"/>
            <consortium name="The Broad Institute Genome Sequencing Center for Infectious Disease"/>
            <person name="Wu L."/>
            <person name="Ma J."/>
        </authorList>
    </citation>
    <scope>NUCLEOTIDE SEQUENCE [LARGE SCALE GENOMIC DNA]</scope>
    <source>
        <strain evidence="13">JCM 18015</strain>
    </source>
</reference>
<evidence type="ECO:0000256" key="1">
    <source>
        <dbReference type="ARBA" id="ARBA00004127"/>
    </source>
</evidence>
<dbReference type="EMBL" id="BAABHW010000004">
    <property type="protein sequence ID" value="GAA5077683.1"/>
    <property type="molecule type" value="Genomic_DNA"/>
</dbReference>
<dbReference type="SUPFAM" id="SSF55008">
    <property type="entry name" value="HMA, heavy metal-associated domain"/>
    <property type="match status" value="2"/>
</dbReference>
<dbReference type="SFLD" id="SFLDF00027">
    <property type="entry name" value="p-type_atpase"/>
    <property type="match status" value="1"/>
</dbReference>
<dbReference type="InterPro" id="IPR027256">
    <property type="entry name" value="P-typ_ATPase_IB"/>
</dbReference>
<dbReference type="SUPFAM" id="SSF56784">
    <property type="entry name" value="HAD-like"/>
    <property type="match status" value="1"/>
</dbReference>
<dbReference type="InterPro" id="IPR023298">
    <property type="entry name" value="ATPase_P-typ_TM_dom_sf"/>
</dbReference>
<evidence type="ECO:0000256" key="5">
    <source>
        <dbReference type="ARBA" id="ARBA00022741"/>
    </source>
</evidence>
<dbReference type="Gene3D" id="3.30.70.100">
    <property type="match status" value="2"/>
</dbReference>
<feature type="transmembrane region" description="Helical" evidence="10">
    <location>
        <begin position="240"/>
        <end position="263"/>
    </location>
</feature>
<name>A0ABP9LH19_9RHOB</name>
<dbReference type="CDD" id="cd02094">
    <property type="entry name" value="P-type_ATPase_Cu-like"/>
    <property type="match status" value="1"/>
</dbReference>
<dbReference type="InterPro" id="IPR059000">
    <property type="entry name" value="ATPase_P-type_domA"/>
</dbReference>
<evidence type="ECO:0000259" key="11">
    <source>
        <dbReference type="PROSITE" id="PS50846"/>
    </source>
</evidence>
<dbReference type="SFLD" id="SFLDS00003">
    <property type="entry name" value="Haloacid_Dehalogenase"/>
    <property type="match status" value="1"/>
</dbReference>
<feature type="transmembrane region" description="Helical" evidence="10">
    <location>
        <begin position="269"/>
        <end position="288"/>
    </location>
</feature>
<dbReference type="Pfam" id="PF00702">
    <property type="entry name" value="Hydrolase"/>
    <property type="match status" value="1"/>
</dbReference>
<dbReference type="PRINTS" id="PR00119">
    <property type="entry name" value="CATATPASE"/>
</dbReference>
<sequence>MSDTAQALTLRYSVANLNCGSCAARAEAALAKLPGVREARVNLATRRAELSTEDGFDARSVEPAMETAGYPVTPLATPRLHRFEVGNLSCAGCVARAEAALAEVDGVEQAHVNLATRRAEVQGAPDLDIGALRDRLDRAGYPLIPIAEDTAPENDPHKDESRQYKTAFLMALALTLPVFLLEMGGHVIPGFRGWQIETFGESALRLFQFALTSLVLAGPGRVFFRLGVPALLRGAPEMNSLVVLGAGAAWAWSTVVTFAPQLIPETGRFVYFEAAAVIVTLILLGRWLEARARGSAGAAIEGLLDLSPDTALKVQPDGSETEVALADIHLGDVVRLRPGARVAVDGVILTGATHVDESMLTGEPVPVEKGPGDPVSAGTVNANGTVDFRATAISNDTVLARIVTMVENAQAARLPIQSLINRVTAVFVPVVLAIAVLSAAAWAFLSSDPAQALVVAVSVLIIACPCAMGLATPISVLVGTGRAAELGVLFRRGDALQALSSVDLVAFDKTGTLTRGAPAVTGIHAAEATSEETLLALAAAVEQASEHPLARAILAEAEARSLTLPVVDGFQNHPGAGVTAQVEGDTVRIGSRAFLAKEGVALPDREPGSSTEVHVARGALYLGHLDLSDPVKDDAADAIAALTRRGLQVAVLSGDSAGPVDAVARHLGIGLARAGLSPEGKQKALEDWQAQGLKVAFVGDGINDAPVLAAADVGIALGTGTDIAIEAADVVLVSGSPVGVTSAVEVSRRTLRNIAQNLFWAFGYNVALIPVAAGALALFGGPFLNPMLAAGAMAASSVLVVTNALRLRRLKVK</sequence>
<keyword evidence="13" id="KW-1185">Reference proteome</keyword>
<keyword evidence="7" id="KW-1278">Translocase</keyword>
<feature type="transmembrane region" description="Helical" evidence="10">
    <location>
        <begin position="758"/>
        <end position="781"/>
    </location>
</feature>
<feature type="transmembrane region" description="Helical" evidence="10">
    <location>
        <begin position="451"/>
        <end position="472"/>
    </location>
</feature>
<comment type="subcellular location">
    <subcellularLocation>
        <location evidence="10">Cell membrane</location>
    </subcellularLocation>
    <subcellularLocation>
        <location evidence="1">Endomembrane system</location>
        <topology evidence="1">Multi-pass membrane protein</topology>
    </subcellularLocation>
</comment>